<accession>A0A3B7MA57</accession>
<name>A0A3B7MA57_9CYAN</name>
<dbReference type="RefSeq" id="WP_181496244.1">
    <property type="nucleotide sequence ID" value="NZ_CP032152.1"/>
</dbReference>
<dbReference type="AlphaFoldDB" id="A0A3B7MA57"/>
<feature type="transmembrane region" description="Helical" evidence="1">
    <location>
        <begin position="85"/>
        <end position="107"/>
    </location>
</feature>
<dbReference type="KEGG" id="tsq:D3A95_03360"/>
<evidence type="ECO:0000313" key="3">
    <source>
        <dbReference type="Proteomes" id="UP000261812"/>
    </source>
</evidence>
<evidence type="ECO:0000313" key="2">
    <source>
        <dbReference type="EMBL" id="AXY67513.1"/>
    </source>
</evidence>
<keyword evidence="1" id="KW-1133">Transmembrane helix</keyword>
<keyword evidence="3" id="KW-1185">Reference proteome</keyword>
<gene>
    <name evidence="2" type="ORF">D3A95_03360</name>
</gene>
<evidence type="ECO:0000256" key="1">
    <source>
        <dbReference type="SAM" id="Phobius"/>
    </source>
</evidence>
<keyword evidence="1" id="KW-0472">Membrane</keyword>
<reference evidence="3" key="1">
    <citation type="submission" date="2018-09" db="EMBL/GenBank/DDBJ databases">
        <title>Complete genome sequence of thermophilic cyanobacteria strain Thermosynechococcus elongatus PKUAC-SCTE542.</title>
        <authorList>
            <person name="Liang Y."/>
            <person name="Tang J."/>
            <person name="Daroch M."/>
        </authorList>
    </citation>
    <scope>NUCLEOTIDE SEQUENCE [LARGE SCALE GENOMIC DNA]</scope>
    <source>
        <strain evidence="3">E542</strain>
    </source>
</reference>
<feature type="transmembrane region" description="Helical" evidence="1">
    <location>
        <begin position="51"/>
        <end position="73"/>
    </location>
</feature>
<feature type="transmembrane region" description="Helical" evidence="1">
    <location>
        <begin position="6"/>
        <end position="30"/>
    </location>
</feature>
<organism evidence="2 3">
    <name type="scientific">Thermosynechococcus sichuanensis E542</name>
    <dbReference type="NCBI Taxonomy" id="2016101"/>
    <lineage>
        <taxon>Bacteria</taxon>
        <taxon>Bacillati</taxon>
        <taxon>Cyanobacteriota</taxon>
        <taxon>Cyanophyceae</taxon>
        <taxon>Acaryochloridales</taxon>
        <taxon>Thermosynechococcaceae</taxon>
        <taxon>Thermosynechococcus</taxon>
        <taxon>Thermosynechococcus sichuanensis</taxon>
    </lineage>
</organism>
<dbReference type="Proteomes" id="UP000261812">
    <property type="component" value="Chromosome"/>
</dbReference>
<protein>
    <submittedName>
        <fullName evidence="2">Uncharacterized protein</fullName>
    </submittedName>
</protein>
<keyword evidence="1" id="KW-0812">Transmembrane</keyword>
<proteinExistence type="predicted"/>
<sequence length="117" mass="13249">MTVAASWSVGILIVSAIAALGGLSWLLYTAHQEEKHFPLREYSPQEAYGETLWRMIFVYWLVYCGARGLQIAVPLEGTDLGQMCKITALLAFLLTTSSLLCLPMHYWQARQRQQQLN</sequence>
<dbReference type="EMBL" id="CP032152">
    <property type="protein sequence ID" value="AXY67513.1"/>
    <property type="molecule type" value="Genomic_DNA"/>
</dbReference>